<evidence type="ECO:0000313" key="1">
    <source>
        <dbReference type="EMBL" id="AFM12072.1"/>
    </source>
</evidence>
<dbReference type="Pfam" id="PF04365">
    <property type="entry name" value="BrnT_toxin"/>
    <property type="match status" value="1"/>
</dbReference>
<organism evidence="1 2">
    <name type="scientific">Turneriella parva (strain ATCC BAA-1111 / DSM 21527 / NCTC 11395 / H)</name>
    <name type="common">Leptospira parva</name>
    <dbReference type="NCBI Taxonomy" id="869212"/>
    <lineage>
        <taxon>Bacteria</taxon>
        <taxon>Pseudomonadati</taxon>
        <taxon>Spirochaetota</taxon>
        <taxon>Spirochaetia</taxon>
        <taxon>Leptospirales</taxon>
        <taxon>Leptospiraceae</taxon>
        <taxon>Turneriella</taxon>
    </lineage>
</organism>
<accession>I4B465</accession>
<dbReference type="HOGENOM" id="CLU_149290_3_0_12"/>
<dbReference type="EMBL" id="CP002959">
    <property type="protein sequence ID" value="AFM12072.1"/>
    <property type="molecule type" value="Genomic_DNA"/>
</dbReference>
<dbReference type="KEGG" id="tpx:Turpa_1424"/>
<dbReference type="InterPro" id="IPR007460">
    <property type="entry name" value="BrnT_toxin"/>
</dbReference>
<dbReference type="Proteomes" id="UP000006048">
    <property type="component" value="Chromosome"/>
</dbReference>
<evidence type="ECO:0000313" key="2">
    <source>
        <dbReference type="Proteomes" id="UP000006048"/>
    </source>
</evidence>
<reference evidence="1 2" key="1">
    <citation type="submission" date="2012-06" db="EMBL/GenBank/DDBJ databases">
        <title>The complete chromosome of genome of Turneriella parva DSM 21527.</title>
        <authorList>
            <consortium name="US DOE Joint Genome Institute (JGI-PGF)"/>
            <person name="Lucas S."/>
            <person name="Han J."/>
            <person name="Lapidus A."/>
            <person name="Bruce D."/>
            <person name="Goodwin L."/>
            <person name="Pitluck S."/>
            <person name="Peters L."/>
            <person name="Kyrpides N."/>
            <person name="Mavromatis K."/>
            <person name="Ivanova N."/>
            <person name="Mikhailova N."/>
            <person name="Chertkov O."/>
            <person name="Detter J.C."/>
            <person name="Tapia R."/>
            <person name="Han C."/>
            <person name="Land M."/>
            <person name="Hauser L."/>
            <person name="Markowitz V."/>
            <person name="Cheng J.-F."/>
            <person name="Hugenholtz P."/>
            <person name="Woyke T."/>
            <person name="Wu D."/>
            <person name="Gronow S."/>
            <person name="Wellnitz S."/>
            <person name="Brambilla E."/>
            <person name="Klenk H.-P."/>
            <person name="Eisen J.A."/>
        </authorList>
    </citation>
    <scope>NUCLEOTIDE SEQUENCE [LARGE SCALE GENOMIC DNA]</scope>
    <source>
        <strain evidence="2">ATCC BAA-1111 / DSM 21527 / NCTC 11395 / H</strain>
    </source>
</reference>
<keyword evidence="2" id="KW-1185">Reference proteome</keyword>
<dbReference type="Gene3D" id="3.10.450.530">
    <property type="entry name" value="Ribonuclease toxin, BrnT, of type II toxin-antitoxin system"/>
    <property type="match status" value="1"/>
</dbReference>
<dbReference type="AlphaFoldDB" id="I4B465"/>
<dbReference type="OrthoDB" id="9798158at2"/>
<evidence type="ECO:0008006" key="3">
    <source>
        <dbReference type="Google" id="ProtNLM"/>
    </source>
</evidence>
<sequence length="106" mass="12611">MYMLEIYVIIPDFEAVEGFEWNIGNIDKNFDKHNVSNPECEEVFLNEPLLIFPDLLHSETEDRYSAFGKTNQFRFLAITFIIRNRKIRVVSARDMSAKEKRQYENT</sequence>
<proteinExistence type="predicted"/>
<dbReference type="InterPro" id="IPR038573">
    <property type="entry name" value="BrnT_sf"/>
</dbReference>
<dbReference type="STRING" id="869212.Turpa_1424"/>
<protein>
    <recommendedName>
        <fullName evidence="3">BrnT family toxin</fullName>
    </recommendedName>
</protein>
<name>I4B465_TURPD</name>
<gene>
    <name evidence="1" type="ordered locus">Turpa_1424</name>
</gene>